<proteinExistence type="predicted"/>
<dbReference type="OrthoDB" id="2375606at2"/>
<comment type="caution">
    <text evidence="6">The sequence shown here is derived from an EMBL/GenBank/DDBJ whole genome shotgun (WGS) entry which is preliminary data.</text>
</comment>
<evidence type="ECO:0000259" key="4">
    <source>
        <dbReference type="Pfam" id="PF14682"/>
    </source>
</evidence>
<feature type="domain" description="Sporulation initiation phosphotransferase B C-terminal" evidence="4">
    <location>
        <begin position="59"/>
        <end position="158"/>
    </location>
</feature>
<sequence length="178" mass="20596">MDDKDVIELLRHYRHDLMNHLQIVQGYLSMGKTDKVQVKLKAYMEELQEEGKLIHLNVPAFALSILQFNFLHTNFRLTYHIHTENEKLASVDQLLAERCQNVMKEIKKAADEMALYELDVHLYDADSDTLELEVAVSGKLADERSFMQTMENMGHDVTVHYQDEKIKCTVSIPCKRGG</sequence>
<dbReference type="GO" id="GO:0000155">
    <property type="term" value="F:phosphorelay sensor kinase activity"/>
    <property type="evidence" value="ECO:0007669"/>
    <property type="project" value="InterPro"/>
</dbReference>
<dbReference type="Pfam" id="PF14682">
    <property type="entry name" value="SPOB_ab"/>
    <property type="match status" value="1"/>
</dbReference>
<evidence type="ECO:0000256" key="1">
    <source>
        <dbReference type="ARBA" id="ARBA00022553"/>
    </source>
</evidence>
<evidence type="ECO:0000259" key="5">
    <source>
        <dbReference type="Pfam" id="PF14689"/>
    </source>
</evidence>
<dbReference type="Gene3D" id="1.10.287.130">
    <property type="match status" value="1"/>
</dbReference>
<evidence type="ECO:0008006" key="8">
    <source>
        <dbReference type="Google" id="ProtNLM"/>
    </source>
</evidence>
<dbReference type="RefSeq" id="WP_135108783.1">
    <property type="nucleotide sequence ID" value="NZ_SRHY01000003.1"/>
</dbReference>
<evidence type="ECO:0000256" key="2">
    <source>
        <dbReference type="ARBA" id="ARBA00022679"/>
    </source>
</evidence>
<name>A0A4Y9ADW3_9BACI</name>
<gene>
    <name evidence="6" type="ORF">E4U82_04065</name>
</gene>
<dbReference type="EMBL" id="SRHY01000003">
    <property type="protein sequence ID" value="TFJ93996.1"/>
    <property type="molecule type" value="Genomic_DNA"/>
</dbReference>
<organism evidence="6 7">
    <name type="scientific">Lentibacillus salicampi</name>
    <dbReference type="NCBI Taxonomy" id="175306"/>
    <lineage>
        <taxon>Bacteria</taxon>
        <taxon>Bacillati</taxon>
        <taxon>Bacillota</taxon>
        <taxon>Bacilli</taxon>
        <taxon>Bacillales</taxon>
        <taxon>Bacillaceae</taxon>
        <taxon>Lentibacillus</taxon>
    </lineage>
</organism>
<keyword evidence="7" id="KW-1185">Reference proteome</keyword>
<evidence type="ECO:0000313" key="6">
    <source>
        <dbReference type="EMBL" id="TFJ93996.1"/>
    </source>
</evidence>
<keyword evidence="3" id="KW-0418">Kinase</keyword>
<keyword evidence="1" id="KW-0597">Phosphoprotein</keyword>
<dbReference type="InterPro" id="IPR016120">
    <property type="entry name" value="Sig_transdc_His_kin_SpoOB"/>
</dbReference>
<dbReference type="SUPFAM" id="SSF55890">
    <property type="entry name" value="Sporulation response regulatory protein Spo0B"/>
    <property type="match status" value="1"/>
</dbReference>
<reference evidence="6 7" key="1">
    <citation type="submission" date="2019-03" db="EMBL/GenBank/DDBJ databases">
        <title>Genome sequence of Lentibacillus salicampi ATCC BAA-719.</title>
        <authorList>
            <person name="Maclea K.S."/>
            <person name="Simoes Junior M."/>
        </authorList>
    </citation>
    <scope>NUCLEOTIDE SEQUENCE [LARGE SCALE GENOMIC DNA]</scope>
    <source>
        <strain evidence="6 7">ATCC BAA-719</strain>
    </source>
</reference>
<accession>A0A4Y9ADW3</accession>
<dbReference type="Gene3D" id="3.30.565.30">
    <property type="entry name" value="Sporulation initiation phosphotransferase B (SpoOB), C-terminal domain"/>
    <property type="match status" value="1"/>
</dbReference>
<dbReference type="InterPro" id="IPR016122">
    <property type="entry name" value="SpoOB_C"/>
</dbReference>
<protein>
    <recommendedName>
        <fullName evidence="8">SpoOB alpha-helical domain-containing protein</fullName>
    </recommendedName>
</protein>
<keyword evidence="2" id="KW-0808">Transferase</keyword>
<dbReference type="InterPro" id="IPR039506">
    <property type="entry name" value="SPOB_a"/>
</dbReference>
<evidence type="ECO:0000313" key="7">
    <source>
        <dbReference type="Proteomes" id="UP000298484"/>
    </source>
</evidence>
<dbReference type="InterPro" id="IPR037100">
    <property type="entry name" value="Spo0B_C_sf"/>
</dbReference>
<evidence type="ECO:0000256" key="3">
    <source>
        <dbReference type="ARBA" id="ARBA00022777"/>
    </source>
</evidence>
<feature type="domain" description="SpoOB alpha-helical" evidence="5">
    <location>
        <begin position="4"/>
        <end position="54"/>
    </location>
</feature>
<dbReference type="AlphaFoldDB" id="A0A4Y9ADW3"/>
<dbReference type="Proteomes" id="UP000298484">
    <property type="component" value="Unassembled WGS sequence"/>
</dbReference>
<dbReference type="Pfam" id="PF14689">
    <property type="entry name" value="SPOB_a"/>
    <property type="match status" value="1"/>
</dbReference>